<proteinExistence type="predicted"/>
<evidence type="ECO:0000313" key="3">
    <source>
        <dbReference type="Proteomes" id="UP000249522"/>
    </source>
</evidence>
<protein>
    <submittedName>
        <fullName evidence="2">N-acetyltransferase</fullName>
    </submittedName>
</protein>
<name>A0A2W1LAJ4_9BACL</name>
<dbReference type="RefSeq" id="WP_111145126.1">
    <property type="nucleotide sequence ID" value="NZ_QKRB01000028.1"/>
</dbReference>
<dbReference type="AlphaFoldDB" id="A0A2W1LAJ4"/>
<sequence>MGILVVLEEDLHLSLRNSNIELLSLCVYGDGTKVNRVLESYFESNGKHLSGCLIDNDLVGLIGIEMMSESAARLTHISVSLSQQKQGMGRAMIAETLSHFDLQSLEAETDQEAVGFYRSLGFAEHSLGEKYPGVERFRCVIVKGSGTEVNG</sequence>
<dbReference type="InterPro" id="IPR000182">
    <property type="entry name" value="GNAT_dom"/>
</dbReference>
<dbReference type="GO" id="GO:0016747">
    <property type="term" value="F:acyltransferase activity, transferring groups other than amino-acyl groups"/>
    <property type="evidence" value="ECO:0007669"/>
    <property type="project" value="InterPro"/>
</dbReference>
<accession>A0A2W1LAJ4</accession>
<feature type="domain" description="N-acetyltransferase" evidence="1">
    <location>
        <begin position="1"/>
        <end position="140"/>
    </location>
</feature>
<keyword evidence="2" id="KW-0808">Transferase</keyword>
<reference evidence="2 3" key="1">
    <citation type="submission" date="2018-06" db="EMBL/GenBank/DDBJ databases">
        <title>Paenibacillus imtechensis sp. nov.</title>
        <authorList>
            <person name="Pinnaka A.K."/>
            <person name="Singh H."/>
            <person name="Kaur M."/>
        </authorList>
    </citation>
    <scope>NUCLEOTIDE SEQUENCE [LARGE SCALE GENOMIC DNA]</scope>
    <source>
        <strain evidence="2 3">SMB1</strain>
    </source>
</reference>
<dbReference type="Pfam" id="PF13673">
    <property type="entry name" value="Acetyltransf_10"/>
    <property type="match status" value="1"/>
</dbReference>
<dbReference type="InterPro" id="IPR016181">
    <property type="entry name" value="Acyl_CoA_acyltransferase"/>
</dbReference>
<dbReference type="Proteomes" id="UP000249522">
    <property type="component" value="Unassembled WGS sequence"/>
</dbReference>
<comment type="caution">
    <text evidence="2">The sequence shown here is derived from an EMBL/GenBank/DDBJ whole genome shotgun (WGS) entry which is preliminary data.</text>
</comment>
<organism evidence="2 3">
    <name type="scientific">Paenibacillus sambharensis</name>
    <dbReference type="NCBI Taxonomy" id="1803190"/>
    <lineage>
        <taxon>Bacteria</taxon>
        <taxon>Bacillati</taxon>
        <taxon>Bacillota</taxon>
        <taxon>Bacilli</taxon>
        <taxon>Bacillales</taxon>
        <taxon>Paenibacillaceae</taxon>
        <taxon>Paenibacillus</taxon>
    </lineage>
</organism>
<keyword evidence="3" id="KW-1185">Reference proteome</keyword>
<dbReference type="Gene3D" id="3.40.630.30">
    <property type="match status" value="1"/>
</dbReference>
<evidence type="ECO:0000313" key="2">
    <source>
        <dbReference type="EMBL" id="PZD97268.1"/>
    </source>
</evidence>
<evidence type="ECO:0000259" key="1">
    <source>
        <dbReference type="PROSITE" id="PS51186"/>
    </source>
</evidence>
<gene>
    <name evidence="2" type="ORF">DNH61_02600</name>
</gene>
<dbReference type="SUPFAM" id="SSF55729">
    <property type="entry name" value="Acyl-CoA N-acyltransferases (Nat)"/>
    <property type="match status" value="1"/>
</dbReference>
<dbReference type="EMBL" id="QKRB01000028">
    <property type="protein sequence ID" value="PZD97268.1"/>
    <property type="molecule type" value="Genomic_DNA"/>
</dbReference>
<dbReference type="PROSITE" id="PS51186">
    <property type="entry name" value="GNAT"/>
    <property type="match status" value="1"/>
</dbReference>
<dbReference type="OrthoDB" id="45853at2"/>